<dbReference type="Gene3D" id="1.25.40.10">
    <property type="entry name" value="Tetratricopeptide repeat domain"/>
    <property type="match status" value="1"/>
</dbReference>
<dbReference type="Ensembl" id="ENSPNYT00000009911.1">
    <property type="protein sequence ID" value="ENSPNYP00000009684.1"/>
    <property type="gene ID" value="ENSPNYG00000007335.1"/>
</dbReference>
<feature type="compositionally biased region" description="Polar residues" evidence="1">
    <location>
        <begin position="17"/>
        <end position="28"/>
    </location>
</feature>
<dbReference type="PROSITE" id="PS50877">
    <property type="entry name" value="GOLOCO"/>
    <property type="match status" value="1"/>
</dbReference>
<feature type="compositionally biased region" description="Polar residues" evidence="1">
    <location>
        <begin position="62"/>
        <end position="78"/>
    </location>
</feature>
<dbReference type="InterPro" id="IPR042168">
    <property type="entry name" value="Pcp2"/>
</dbReference>
<evidence type="ECO:0000256" key="1">
    <source>
        <dbReference type="SAM" id="MobiDB-lite"/>
    </source>
</evidence>
<dbReference type="PANTHER" id="PTHR47503:SF1">
    <property type="entry name" value="PURKINJE CELL PROTEIN 2 HOMOLOG"/>
    <property type="match status" value="1"/>
</dbReference>
<sequence>MDDQRCSLPQILPPETPCSSNKDQSESGLNPLRSASFKEQFLKMISRIQSGRMEEQRCFLQPSRSTPSSPTHNGSALNKSRRLDDQRVALPTLPGISGNSEGKVDIQRHTTAEIPVMRHTWSSQPQWIPQPPAGAGQAFSCNLQKFACINSIMY</sequence>
<feature type="region of interest" description="Disordered" evidence="1">
    <location>
        <begin position="53"/>
        <end position="85"/>
    </location>
</feature>
<dbReference type="GO" id="GO:0005085">
    <property type="term" value="F:guanyl-nucleotide exchange factor activity"/>
    <property type="evidence" value="ECO:0007669"/>
    <property type="project" value="InterPro"/>
</dbReference>
<dbReference type="InterPro" id="IPR011990">
    <property type="entry name" value="TPR-like_helical_dom_sf"/>
</dbReference>
<accession>A0A3B4FIS6</accession>
<reference evidence="2" key="1">
    <citation type="submission" date="2023-09" db="UniProtKB">
        <authorList>
            <consortium name="Ensembl"/>
        </authorList>
    </citation>
    <scope>IDENTIFICATION</scope>
</reference>
<feature type="region of interest" description="Disordered" evidence="1">
    <location>
        <begin position="1"/>
        <end position="36"/>
    </location>
</feature>
<dbReference type="PANTHER" id="PTHR47503">
    <property type="entry name" value="PURKINJE CELL PROTEIN 2"/>
    <property type="match status" value="1"/>
</dbReference>
<dbReference type="AlphaFoldDB" id="A0A3B4FIS6"/>
<dbReference type="InterPro" id="IPR003109">
    <property type="entry name" value="GoLoco_motif"/>
</dbReference>
<name>A0A3B4FIS6_9CICH</name>
<proteinExistence type="predicted"/>
<dbReference type="STRING" id="303518.ENSPNYP00000009684"/>
<dbReference type="Pfam" id="PF02188">
    <property type="entry name" value="GoLoco"/>
    <property type="match status" value="1"/>
</dbReference>
<evidence type="ECO:0000313" key="2">
    <source>
        <dbReference type="Ensembl" id="ENSPNYP00000009684.1"/>
    </source>
</evidence>
<organism evidence="2">
    <name type="scientific">Pundamilia nyererei</name>
    <dbReference type="NCBI Taxonomy" id="303518"/>
    <lineage>
        <taxon>Eukaryota</taxon>
        <taxon>Metazoa</taxon>
        <taxon>Chordata</taxon>
        <taxon>Craniata</taxon>
        <taxon>Vertebrata</taxon>
        <taxon>Euteleostomi</taxon>
        <taxon>Actinopterygii</taxon>
        <taxon>Neopterygii</taxon>
        <taxon>Teleostei</taxon>
        <taxon>Neoteleostei</taxon>
        <taxon>Acanthomorphata</taxon>
        <taxon>Ovalentaria</taxon>
        <taxon>Cichlomorphae</taxon>
        <taxon>Cichliformes</taxon>
        <taxon>Cichlidae</taxon>
        <taxon>African cichlids</taxon>
        <taxon>Pseudocrenilabrinae</taxon>
        <taxon>Haplochromini</taxon>
        <taxon>Pundamilia</taxon>
    </lineage>
</organism>
<dbReference type="GeneTree" id="ENSGT01030000235442"/>
<dbReference type="SMART" id="SM00390">
    <property type="entry name" value="GoLoco"/>
    <property type="match status" value="2"/>
</dbReference>
<protein>
    <submittedName>
        <fullName evidence="2">Uncharacterized protein</fullName>
    </submittedName>
</protein>